<dbReference type="SUPFAM" id="SSF53098">
    <property type="entry name" value="Ribonuclease H-like"/>
    <property type="match status" value="1"/>
</dbReference>
<keyword evidence="2" id="KW-0540">Nuclease</keyword>
<dbReference type="EMBL" id="JASMRX010000005">
    <property type="protein sequence ID" value="MDN6879192.1"/>
    <property type="molecule type" value="Genomic_DNA"/>
</dbReference>
<dbReference type="Gene3D" id="3.30.420.10">
    <property type="entry name" value="Ribonuclease H-like superfamily/Ribonuclease H"/>
    <property type="match status" value="1"/>
</dbReference>
<dbReference type="EC" id="3.1.-.-" evidence="2"/>
<dbReference type="RefSeq" id="WP_169541108.1">
    <property type="nucleotide sequence ID" value="NZ_JASMRX010000005.1"/>
</dbReference>
<proteinExistence type="predicted"/>
<evidence type="ECO:0000313" key="3">
    <source>
        <dbReference type="Proteomes" id="UP001176500"/>
    </source>
</evidence>
<keyword evidence="3" id="KW-1185">Reference proteome</keyword>
<name>A0ABT8LPF1_9GAMM</name>
<dbReference type="GO" id="GO:0004527">
    <property type="term" value="F:exonuclease activity"/>
    <property type="evidence" value="ECO:0007669"/>
    <property type="project" value="UniProtKB-KW"/>
</dbReference>
<organism evidence="2 3">
    <name type="scientific">Serratia bockelmannii</name>
    <dbReference type="NCBI Taxonomy" id="2703793"/>
    <lineage>
        <taxon>Bacteria</taxon>
        <taxon>Pseudomonadati</taxon>
        <taxon>Pseudomonadota</taxon>
        <taxon>Gammaproteobacteria</taxon>
        <taxon>Enterobacterales</taxon>
        <taxon>Yersiniaceae</taxon>
        <taxon>Serratia</taxon>
    </lineage>
</organism>
<comment type="caution">
    <text evidence="2">The sequence shown here is derived from an EMBL/GenBank/DDBJ whole genome shotgun (WGS) entry which is preliminary data.</text>
</comment>
<dbReference type="InterPro" id="IPR036397">
    <property type="entry name" value="RNaseH_sf"/>
</dbReference>
<gene>
    <name evidence="2" type="ORF">QO199_11070</name>
</gene>
<protein>
    <submittedName>
        <fullName evidence="2">3'-5' exonuclease</fullName>
        <ecNumber evidence="2">3.1.-.-</ecNumber>
    </submittedName>
</protein>
<dbReference type="Proteomes" id="UP001176500">
    <property type="component" value="Unassembled WGS sequence"/>
</dbReference>
<dbReference type="Pfam" id="PF16473">
    <property type="entry name" value="Rv2179c-like"/>
    <property type="match status" value="1"/>
</dbReference>
<dbReference type="InterPro" id="IPR012337">
    <property type="entry name" value="RNaseH-like_sf"/>
</dbReference>
<reference evidence="2" key="1">
    <citation type="submission" date="2023-05" db="EMBL/GenBank/DDBJ databases">
        <title>Cannabis rhizosphere genomes.</title>
        <authorList>
            <person name="Goff K.L."/>
        </authorList>
    </citation>
    <scope>NUCLEOTIDE SEQUENCE</scope>
    <source>
        <strain evidence="2">SPPC 2817</strain>
    </source>
</reference>
<evidence type="ECO:0000259" key="1">
    <source>
        <dbReference type="Pfam" id="PF16473"/>
    </source>
</evidence>
<keyword evidence="2" id="KW-0378">Hydrolase</keyword>
<evidence type="ECO:0000313" key="2">
    <source>
        <dbReference type="EMBL" id="MDN6879192.1"/>
    </source>
</evidence>
<dbReference type="InterPro" id="IPR033390">
    <property type="entry name" value="Rv2179c-like"/>
</dbReference>
<feature type="domain" description="3'-5' exoribonuclease Rv2179c-like" evidence="1">
    <location>
        <begin position="3"/>
        <end position="177"/>
    </location>
</feature>
<keyword evidence="2" id="KW-0269">Exonuclease</keyword>
<accession>A0ABT8LPF1</accession>
<sequence>MSNIMIDIETLGKKRGCPVLSIAAVQFDLQTGNVGETFYERMSCDAALSYGWPEISTLEWWSKQSDEARDAAFKGERHPVSVAVELRAFLQRAGGGRCIPWGNGSVFDITILEGWFDKVDPLVDAKGDDIYPWKFWDIADLRTLVRLSGINVKAIPFTGEKHNALADALHQVKIAHAAYSALPSPNRGAQPVAWRHDDGPFAGMALTRSKSVAENWVANGWTVTPLYASPPAPTVPNEIGAQEAKELFNYLMTEEEINATVNGYNACRAAMLAQERSNGGHDGKISD</sequence>